<dbReference type="AlphaFoldDB" id="A0A151ZAN7"/>
<sequence length="212" mass="23982">MFNKLILIICFISILSVQFGECTLEIYAYPSNSRCAEANQGVGMEMYGIKLCRMFLNTSQSLSVYYNSGEEREISLGLYPDNVNCSGDPVFSASGNGMEPICTTFADNQYYLINNLQPYPWKSYVGLEYFYGDECVNDYSILLMKYPNATLTNLTPMGMHTHAQVYCDQYQHVHIIEDCSTPGTCNQQSYVSGECLPFPDSIYSFTYTCNNL</sequence>
<keyword evidence="3" id="KW-1185">Reference proteome</keyword>
<protein>
    <submittedName>
        <fullName evidence="2">Uncharacterized protein</fullName>
    </submittedName>
</protein>
<dbReference type="InParanoid" id="A0A151ZAN7"/>
<name>A0A151ZAN7_TIELA</name>
<evidence type="ECO:0000313" key="2">
    <source>
        <dbReference type="EMBL" id="KYQ91010.1"/>
    </source>
</evidence>
<proteinExistence type="predicted"/>
<reference evidence="2 3" key="1">
    <citation type="submission" date="2015-12" db="EMBL/GenBank/DDBJ databases">
        <title>Dictyostelia acquired genes for synthesis and detection of signals that induce cell-type specialization by lateral gene transfer from prokaryotes.</title>
        <authorList>
            <person name="Gloeckner G."/>
            <person name="Schaap P."/>
        </authorList>
    </citation>
    <scope>NUCLEOTIDE SEQUENCE [LARGE SCALE GENOMIC DNA]</scope>
    <source>
        <strain evidence="2 3">TK</strain>
    </source>
</reference>
<keyword evidence="1" id="KW-0732">Signal</keyword>
<dbReference type="Proteomes" id="UP000076078">
    <property type="component" value="Unassembled WGS sequence"/>
</dbReference>
<evidence type="ECO:0000313" key="3">
    <source>
        <dbReference type="Proteomes" id="UP000076078"/>
    </source>
</evidence>
<feature type="chain" id="PRO_5007593141" evidence="1">
    <location>
        <begin position="23"/>
        <end position="212"/>
    </location>
</feature>
<feature type="signal peptide" evidence="1">
    <location>
        <begin position="1"/>
        <end position="22"/>
    </location>
</feature>
<comment type="caution">
    <text evidence="2">The sequence shown here is derived from an EMBL/GenBank/DDBJ whole genome shotgun (WGS) entry which is preliminary data.</text>
</comment>
<accession>A0A151ZAN7</accession>
<dbReference type="EMBL" id="LODT01000035">
    <property type="protein sequence ID" value="KYQ91010.1"/>
    <property type="molecule type" value="Genomic_DNA"/>
</dbReference>
<organism evidence="2 3">
    <name type="scientific">Tieghemostelium lacteum</name>
    <name type="common">Slime mold</name>
    <name type="synonym">Dictyostelium lacteum</name>
    <dbReference type="NCBI Taxonomy" id="361077"/>
    <lineage>
        <taxon>Eukaryota</taxon>
        <taxon>Amoebozoa</taxon>
        <taxon>Evosea</taxon>
        <taxon>Eumycetozoa</taxon>
        <taxon>Dictyostelia</taxon>
        <taxon>Dictyosteliales</taxon>
        <taxon>Raperosteliaceae</taxon>
        <taxon>Tieghemostelium</taxon>
    </lineage>
</organism>
<evidence type="ECO:0000256" key="1">
    <source>
        <dbReference type="SAM" id="SignalP"/>
    </source>
</evidence>
<gene>
    <name evidence="2" type="ORF">DLAC_07903</name>
</gene>